<dbReference type="GO" id="GO:0000963">
    <property type="term" value="P:mitochondrial RNA processing"/>
    <property type="evidence" value="ECO:0007669"/>
    <property type="project" value="TreeGrafter"/>
</dbReference>
<reference evidence="9" key="2">
    <citation type="submission" date="2025-09" db="UniProtKB">
        <authorList>
            <consortium name="Ensembl"/>
        </authorList>
    </citation>
    <scope>IDENTIFICATION</scope>
</reference>
<dbReference type="GO" id="GO:0035770">
    <property type="term" value="C:ribonucleoprotein granule"/>
    <property type="evidence" value="ECO:0007669"/>
    <property type="project" value="TreeGrafter"/>
</dbReference>
<reference evidence="9" key="1">
    <citation type="submission" date="2025-08" db="UniProtKB">
        <authorList>
            <consortium name="Ensembl"/>
        </authorList>
    </citation>
    <scope>IDENTIFICATION</scope>
</reference>
<evidence type="ECO:0000313" key="9">
    <source>
        <dbReference type="Ensembl" id="ENSKMAP00000007631.1"/>
    </source>
</evidence>
<evidence type="ECO:0000256" key="2">
    <source>
        <dbReference type="ARBA" id="ARBA00022946"/>
    </source>
</evidence>
<sequence length="629" mass="70202">MANRLLGRCAHLLCRVSSQASAFAAVRLPPPVAGPAAVSRAQRWLWVTDGLMCERTVPKDSQRFPDIPAPTELNQMVEKAKTPEDILSAWEKYGSNANDAAGTLSKWSQLVIKAQGKFTKPEPELLSDSRVQSMMNILSQEVTTVWNSNLVTVLRTLWVMNVPHTNPVLGSVQTEVLWRIRKLSCRHLALLVDWGAGRKDPQDVALVSAALKQLELRWTEIADSKTVCVLISKGEHMSPALMDKLEDKALEVAESFTAEDIRKVCVSLAAQNRRSIPLLRALSYHILQKPSADFTTRLIMDVAFAYGKLNFNQSQVFQRLSGELLPKVPQLRATDVTRYAKSLGFLKWLHFPLFEAFVEHYTANSEKYNIFQLCNLLMTFARLGFQPSKGDEFFSKVHKVLEESLTGLEPFLQTDVAWSMCVLQQAKPHYLTPLCQQSHFAKLSGGKPVRVNGYNLKLLHIAATLLLEHSVSTPSLLPVPAASSSLSELQSSLREALLNLVGGRLEVLRTGVGTTYGWTIDGEMAVDCDNKPIDILALKAPHLPSGGGDQNLPEGARRLAFFGMEFPNYGSKSRNLLGRFTMMKRHLQLAGFITVEVPYYEWLELKTDWQKLAYLKDKMGKAVAEDMAK</sequence>
<dbReference type="KEGG" id="kmr:108241038"/>
<dbReference type="GO" id="GO:0005759">
    <property type="term" value="C:mitochondrial matrix"/>
    <property type="evidence" value="ECO:0007669"/>
    <property type="project" value="UniProtKB-SubCell"/>
</dbReference>
<comment type="similarity">
    <text evidence="4">Belongs to the FAST kinase family.</text>
</comment>
<dbReference type="PROSITE" id="PS51286">
    <property type="entry name" value="RAP"/>
    <property type="match status" value="1"/>
</dbReference>
<evidence type="ECO:0000256" key="3">
    <source>
        <dbReference type="ARBA" id="ARBA00023128"/>
    </source>
</evidence>
<dbReference type="GeneID" id="108241038"/>
<organism evidence="9 10">
    <name type="scientific">Kryptolebias marmoratus</name>
    <name type="common">Mangrove killifish</name>
    <name type="synonym">Rivulus marmoratus</name>
    <dbReference type="NCBI Taxonomy" id="37003"/>
    <lineage>
        <taxon>Eukaryota</taxon>
        <taxon>Metazoa</taxon>
        <taxon>Chordata</taxon>
        <taxon>Craniata</taxon>
        <taxon>Vertebrata</taxon>
        <taxon>Euteleostomi</taxon>
        <taxon>Actinopterygii</taxon>
        <taxon>Neopterygii</taxon>
        <taxon>Teleostei</taxon>
        <taxon>Neoteleostei</taxon>
        <taxon>Acanthomorphata</taxon>
        <taxon>Ovalentaria</taxon>
        <taxon>Atherinomorphae</taxon>
        <taxon>Cyprinodontiformes</taxon>
        <taxon>Rivulidae</taxon>
        <taxon>Kryptolebias</taxon>
    </lineage>
</organism>
<evidence type="ECO:0000256" key="6">
    <source>
        <dbReference type="ARBA" id="ARBA00042265"/>
    </source>
</evidence>
<feature type="domain" description="RAP" evidence="8">
    <location>
        <begin position="559"/>
        <end position="617"/>
    </location>
</feature>
<dbReference type="Pfam" id="PF08368">
    <property type="entry name" value="FAST_2"/>
    <property type="match status" value="1"/>
</dbReference>
<dbReference type="RefSeq" id="XP_017280430.1">
    <property type="nucleotide sequence ID" value="XM_017424941.2"/>
</dbReference>
<dbReference type="RefSeq" id="XP_017280431.1">
    <property type="nucleotide sequence ID" value="XM_017424942.3"/>
</dbReference>
<evidence type="ECO:0000259" key="8">
    <source>
        <dbReference type="PROSITE" id="PS51286"/>
    </source>
</evidence>
<dbReference type="SMART" id="SM00952">
    <property type="entry name" value="RAP"/>
    <property type="match status" value="1"/>
</dbReference>
<dbReference type="GO" id="GO:0044528">
    <property type="term" value="P:regulation of mitochondrial mRNA stability"/>
    <property type="evidence" value="ECO:0007669"/>
    <property type="project" value="InterPro"/>
</dbReference>
<dbReference type="OMA" id="LCILQQA"/>
<dbReference type="PANTHER" id="PTHR21228">
    <property type="entry name" value="FAST LEU-RICH DOMAIN-CONTAINING"/>
    <property type="match status" value="1"/>
</dbReference>
<dbReference type="InterPro" id="IPR013579">
    <property type="entry name" value="FAST_2"/>
</dbReference>
<dbReference type="CTD" id="9238"/>
<dbReference type="GeneTree" id="ENSGT01030000234607"/>
<name>A0A3Q2ZUU7_KRYMA</name>
<dbReference type="Ensembl" id="ENSKMAT00000007752.1">
    <property type="protein sequence ID" value="ENSKMAP00000007631.1"/>
    <property type="gene ID" value="ENSKMAG00000005739.1"/>
</dbReference>
<dbReference type="Pfam" id="PF08373">
    <property type="entry name" value="RAP"/>
    <property type="match status" value="1"/>
</dbReference>
<dbReference type="AlphaFoldDB" id="A0A3Q2ZUU7"/>
<dbReference type="InterPro" id="IPR010622">
    <property type="entry name" value="FAST_Leu-rich"/>
</dbReference>
<dbReference type="OrthoDB" id="6501018at2759"/>
<evidence type="ECO:0000256" key="7">
    <source>
        <dbReference type="ARBA" id="ARBA00043220"/>
    </source>
</evidence>
<dbReference type="InterPro" id="IPR013584">
    <property type="entry name" value="RAP"/>
</dbReference>
<dbReference type="STRING" id="37003.ENSKMAP00000007631"/>
<accession>A0A3Q2ZUU7</accession>
<dbReference type="CDD" id="cd23739">
    <property type="entry name" value="TBRG4-like_N"/>
    <property type="match status" value="1"/>
</dbReference>
<evidence type="ECO:0000256" key="4">
    <source>
        <dbReference type="ARBA" id="ARBA00038281"/>
    </source>
</evidence>
<comment type="subcellular location">
    <subcellularLocation>
        <location evidence="1">Mitochondrion matrix</location>
    </subcellularLocation>
</comment>
<evidence type="ECO:0000256" key="5">
    <source>
        <dbReference type="ARBA" id="ARBA00040471"/>
    </source>
</evidence>
<dbReference type="InterPro" id="IPR050870">
    <property type="entry name" value="FAST_kinase"/>
</dbReference>
<keyword evidence="10" id="KW-1185">Reference proteome</keyword>
<evidence type="ECO:0000256" key="1">
    <source>
        <dbReference type="ARBA" id="ARBA00004305"/>
    </source>
</evidence>
<protein>
    <recommendedName>
        <fullName evidence="5">FAST kinase domain-containing protein 4</fullName>
    </recommendedName>
    <alternativeName>
        <fullName evidence="7">Protein TBRG4</fullName>
    </alternativeName>
    <alternativeName>
        <fullName evidence="6">Transforming growth factor beta regulator 4</fullName>
    </alternativeName>
</protein>
<keyword evidence="2" id="KW-0809">Transit peptide</keyword>
<dbReference type="GO" id="GO:0003723">
    <property type="term" value="F:RNA binding"/>
    <property type="evidence" value="ECO:0007669"/>
    <property type="project" value="TreeGrafter"/>
</dbReference>
<evidence type="ECO:0000313" key="10">
    <source>
        <dbReference type="Proteomes" id="UP000264800"/>
    </source>
</evidence>
<proteinExistence type="inferred from homology"/>
<dbReference type="Pfam" id="PF06743">
    <property type="entry name" value="FAST_1"/>
    <property type="match status" value="1"/>
</dbReference>
<dbReference type="PANTHER" id="PTHR21228:SF59">
    <property type="entry name" value="FAST KINASE DOMAIN-CONTAINING PROTEIN 4"/>
    <property type="match status" value="1"/>
</dbReference>
<keyword evidence="3" id="KW-0496">Mitochondrion</keyword>
<dbReference type="Proteomes" id="UP000264800">
    <property type="component" value="Unplaced"/>
</dbReference>